<feature type="region of interest" description="Disordered" evidence="1">
    <location>
        <begin position="1"/>
        <end position="38"/>
    </location>
</feature>
<evidence type="ECO:0000313" key="2">
    <source>
        <dbReference type="EMBL" id="MPD03230.1"/>
    </source>
</evidence>
<sequence length="66" mass="7491">MCAGLCDQNVPHRGGDQRQPATSVDHRHSCARESHKTMETYRKPHPRYAVVLRCGAAEWLVCSRTK</sequence>
<evidence type="ECO:0000313" key="3">
    <source>
        <dbReference type="Proteomes" id="UP000324222"/>
    </source>
</evidence>
<protein>
    <submittedName>
        <fullName evidence="2">Uncharacterized protein</fullName>
    </submittedName>
</protein>
<feature type="compositionally biased region" description="Basic and acidic residues" evidence="1">
    <location>
        <begin position="24"/>
        <end position="38"/>
    </location>
</feature>
<dbReference type="Proteomes" id="UP000324222">
    <property type="component" value="Unassembled WGS sequence"/>
</dbReference>
<keyword evidence="3" id="KW-1185">Reference proteome</keyword>
<dbReference type="EMBL" id="VSRR010135296">
    <property type="protein sequence ID" value="MPD03230.1"/>
    <property type="molecule type" value="Genomic_DNA"/>
</dbReference>
<gene>
    <name evidence="2" type="ORF">E2C01_098855</name>
</gene>
<dbReference type="AlphaFoldDB" id="A0A5B7K815"/>
<reference evidence="2 3" key="1">
    <citation type="submission" date="2019-05" db="EMBL/GenBank/DDBJ databases">
        <title>Another draft genome of Portunus trituberculatus and its Hox gene families provides insights of decapod evolution.</title>
        <authorList>
            <person name="Jeong J.-H."/>
            <person name="Song I."/>
            <person name="Kim S."/>
            <person name="Choi T."/>
            <person name="Kim D."/>
            <person name="Ryu S."/>
            <person name="Kim W."/>
        </authorList>
    </citation>
    <scope>NUCLEOTIDE SEQUENCE [LARGE SCALE GENOMIC DNA]</scope>
    <source>
        <tissue evidence="2">Muscle</tissue>
    </source>
</reference>
<comment type="caution">
    <text evidence="2">The sequence shown here is derived from an EMBL/GenBank/DDBJ whole genome shotgun (WGS) entry which is preliminary data.</text>
</comment>
<evidence type="ECO:0000256" key="1">
    <source>
        <dbReference type="SAM" id="MobiDB-lite"/>
    </source>
</evidence>
<name>A0A5B7K815_PORTR</name>
<accession>A0A5B7K815</accession>
<organism evidence="2 3">
    <name type="scientific">Portunus trituberculatus</name>
    <name type="common">Swimming crab</name>
    <name type="synonym">Neptunus trituberculatus</name>
    <dbReference type="NCBI Taxonomy" id="210409"/>
    <lineage>
        <taxon>Eukaryota</taxon>
        <taxon>Metazoa</taxon>
        <taxon>Ecdysozoa</taxon>
        <taxon>Arthropoda</taxon>
        <taxon>Crustacea</taxon>
        <taxon>Multicrustacea</taxon>
        <taxon>Malacostraca</taxon>
        <taxon>Eumalacostraca</taxon>
        <taxon>Eucarida</taxon>
        <taxon>Decapoda</taxon>
        <taxon>Pleocyemata</taxon>
        <taxon>Brachyura</taxon>
        <taxon>Eubrachyura</taxon>
        <taxon>Portunoidea</taxon>
        <taxon>Portunidae</taxon>
        <taxon>Portuninae</taxon>
        <taxon>Portunus</taxon>
    </lineage>
</organism>
<proteinExistence type="predicted"/>